<dbReference type="AlphaFoldDB" id="A0A8S4FY04"/>
<evidence type="ECO:0000313" key="1">
    <source>
        <dbReference type="EMBL" id="CAG9133435.1"/>
    </source>
</evidence>
<protein>
    <submittedName>
        <fullName evidence="1">(diamondback moth) hypothetical protein</fullName>
    </submittedName>
</protein>
<accession>A0A8S4FY04</accession>
<reference evidence="1" key="1">
    <citation type="submission" date="2020-11" db="EMBL/GenBank/DDBJ databases">
        <authorList>
            <person name="Whiteford S."/>
        </authorList>
    </citation>
    <scope>NUCLEOTIDE SEQUENCE</scope>
</reference>
<gene>
    <name evidence="1" type="ORF">PLXY2_LOCUS11656</name>
</gene>
<proteinExistence type="predicted"/>
<keyword evidence="2" id="KW-1185">Reference proteome</keyword>
<sequence>MQSLNRFDPKYASFGPRAPRPRPAAPLPPHPPLATFTPSVACSPDKYATVRPSKRQGNEPQPLSAAALEYRSLQRPRRQQDSRPPQTGTTHRRRPQQQPQHDTRDLYAVTEL</sequence>
<dbReference type="Proteomes" id="UP000653454">
    <property type="component" value="Unassembled WGS sequence"/>
</dbReference>
<dbReference type="EMBL" id="CAJHNJ030000061">
    <property type="protein sequence ID" value="CAG9133435.1"/>
    <property type="molecule type" value="Genomic_DNA"/>
</dbReference>
<organism evidence="1 2">
    <name type="scientific">Plutella xylostella</name>
    <name type="common">Diamondback moth</name>
    <name type="synonym">Plutella maculipennis</name>
    <dbReference type="NCBI Taxonomy" id="51655"/>
    <lineage>
        <taxon>Eukaryota</taxon>
        <taxon>Metazoa</taxon>
        <taxon>Ecdysozoa</taxon>
        <taxon>Arthropoda</taxon>
        <taxon>Hexapoda</taxon>
        <taxon>Insecta</taxon>
        <taxon>Pterygota</taxon>
        <taxon>Neoptera</taxon>
        <taxon>Endopterygota</taxon>
        <taxon>Lepidoptera</taxon>
        <taxon>Glossata</taxon>
        <taxon>Ditrysia</taxon>
        <taxon>Yponomeutoidea</taxon>
        <taxon>Plutellidae</taxon>
        <taxon>Plutella</taxon>
    </lineage>
</organism>
<name>A0A8S4FY04_PLUXY</name>
<comment type="caution">
    <text evidence="1">The sequence shown here is derived from an EMBL/GenBank/DDBJ whole genome shotgun (WGS) entry which is preliminary data.</text>
</comment>
<evidence type="ECO:0000313" key="2">
    <source>
        <dbReference type="Proteomes" id="UP000653454"/>
    </source>
</evidence>